<comment type="similarity">
    <text evidence="1">Belongs to the DNA repair enzymes AP/ExoA family.</text>
</comment>
<feature type="binding site" evidence="6">
    <location>
        <position position="205"/>
    </location>
    <ligand>
        <name>Mg(2+)</name>
        <dbReference type="ChEBI" id="CHEBI:18420"/>
        <label>1</label>
    </ligand>
</feature>
<feature type="active site" description="Proton acceptor" evidence="5">
    <location>
        <position position="290"/>
    </location>
</feature>
<protein>
    <submittedName>
        <fullName evidence="10">Endonuclease/exonuclease/phosphatase</fullName>
    </submittedName>
</protein>
<keyword evidence="2 6" id="KW-0479">Metal-binding</keyword>
<evidence type="ECO:0000313" key="11">
    <source>
        <dbReference type="Proteomes" id="UP001218188"/>
    </source>
</evidence>
<gene>
    <name evidence="10" type="ORF">C8F04DRAFT_975376</name>
</gene>
<dbReference type="Proteomes" id="UP001218188">
    <property type="component" value="Unassembled WGS sequence"/>
</dbReference>
<keyword evidence="3" id="KW-0378">Hydrolase</keyword>
<sequence length="459" mass="53198">MNNGQYQLPRDWDYNIDGPGRPPENNDERDYPGPHTADSNGGQKTTKLNIHVAALNIYGHGNVNVRHHDNKWFNLWSLMRDEKIGVLITGEAHLHEERQKEILKLFGRKMEIKFTEDPITPNARGLAFVLNKNMVKTDNLKTWEIIPGRAMLLEMENVNGERIAILGVYAPNIPAENEKFWNDIRKWFENHPRAPKPGVFGGDLNLVEDPIDRLPSRGDPQAAVSALDELKSYLHMMDGWRETYPTTKAYTYLQTHTGSQSRIDRIMVKRSLFEQTYEWDIKTVGIRTDHRMVTVKVSTAKAPTIGHGRWVWPAYLSQDKTLSKYILEKGLMLQGEIDRVAQWETWDEKYNAQTIWAKFKEDIVEKARERAKIKIPLINREIAEVEAKLRIIMDSDAPLDEKKLAGAALTQKLVELQMKRYNTKKMNAQVRDRLEGEIIGRYWSKVNKESKPREVIHRL</sequence>
<dbReference type="SUPFAM" id="SSF56219">
    <property type="entry name" value="DNase I-like"/>
    <property type="match status" value="1"/>
</dbReference>
<feature type="active site" description="Proton donor/acceptor" evidence="5">
    <location>
        <position position="203"/>
    </location>
</feature>
<dbReference type="Pfam" id="PF03372">
    <property type="entry name" value="Exo_endo_phos"/>
    <property type="match status" value="1"/>
</dbReference>
<dbReference type="InterPro" id="IPR005135">
    <property type="entry name" value="Endo/exonuclease/phosphatase"/>
</dbReference>
<dbReference type="GO" id="GO:0046872">
    <property type="term" value="F:metal ion binding"/>
    <property type="evidence" value="ECO:0007669"/>
    <property type="project" value="UniProtKB-KW"/>
</dbReference>
<dbReference type="InterPro" id="IPR004808">
    <property type="entry name" value="AP_endonuc_1"/>
</dbReference>
<feature type="binding site" evidence="6">
    <location>
        <position position="289"/>
    </location>
    <ligand>
        <name>Mg(2+)</name>
        <dbReference type="ChEBI" id="CHEBI:18420"/>
        <label>1</label>
    </ligand>
</feature>
<evidence type="ECO:0000256" key="2">
    <source>
        <dbReference type="ARBA" id="ARBA00022723"/>
    </source>
</evidence>
<feature type="active site" evidence="5">
    <location>
        <position position="169"/>
    </location>
</feature>
<organism evidence="10 11">
    <name type="scientific">Mycena alexandri</name>
    <dbReference type="NCBI Taxonomy" id="1745969"/>
    <lineage>
        <taxon>Eukaryota</taxon>
        <taxon>Fungi</taxon>
        <taxon>Dikarya</taxon>
        <taxon>Basidiomycota</taxon>
        <taxon>Agaricomycotina</taxon>
        <taxon>Agaricomycetes</taxon>
        <taxon>Agaricomycetidae</taxon>
        <taxon>Agaricales</taxon>
        <taxon>Marasmiineae</taxon>
        <taxon>Mycenaceae</taxon>
        <taxon>Mycena</taxon>
    </lineage>
</organism>
<feature type="binding site" evidence="6">
    <location>
        <position position="290"/>
    </location>
    <ligand>
        <name>Mg(2+)</name>
        <dbReference type="ChEBI" id="CHEBI:18420"/>
        <label>1</label>
    </ligand>
</feature>
<evidence type="ECO:0000313" key="10">
    <source>
        <dbReference type="EMBL" id="KAJ7019706.1"/>
    </source>
</evidence>
<dbReference type="PANTHER" id="PTHR22748:SF4">
    <property type="entry name" value="DNA-(APURINIC OR APYRIMIDINIC SITE) ENDONUCLEASE 2"/>
    <property type="match status" value="1"/>
</dbReference>
<evidence type="ECO:0000259" key="9">
    <source>
        <dbReference type="Pfam" id="PF03372"/>
    </source>
</evidence>
<name>A0AAD6S3P2_9AGAR</name>
<dbReference type="Gene3D" id="3.60.10.10">
    <property type="entry name" value="Endonuclease/exonuclease/phosphatase"/>
    <property type="match status" value="1"/>
</dbReference>
<dbReference type="GO" id="GO:0008311">
    <property type="term" value="F:double-stranded DNA 3'-5' DNA exonuclease activity"/>
    <property type="evidence" value="ECO:0007669"/>
    <property type="project" value="TreeGrafter"/>
</dbReference>
<evidence type="ECO:0000256" key="4">
    <source>
        <dbReference type="ARBA" id="ARBA00022842"/>
    </source>
</evidence>
<dbReference type="InterPro" id="IPR036691">
    <property type="entry name" value="Endo/exonu/phosph_ase_sf"/>
</dbReference>
<evidence type="ECO:0000256" key="3">
    <source>
        <dbReference type="ARBA" id="ARBA00022801"/>
    </source>
</evidence>
<accession>A0AAD6S3P2</accession>
<comment type="caution">
    <text evidence="10">The sequence shown here is derived from an EMBL/GenBank/DDBJ whole genome shotgun (WGS) entry which is preliminary data.</text>
</comment>
<keyword evidence="11" id="KW-1185">Reference proteome</keyword>
<feature type="binding site" evidence="6">
    <location>
        <position position="203"/>
    </location>
    <ligand>
        <name>Mg(2+)</name>
        <dbReference type="ChEBI" id="CHEBI:18420"/>
        <label>1</label>
    </ligand>
</feature>
<feature type="site" description="Interaction with DNA substrate" evidence="7">
    <location>
        <position position="290"/>
    </location>
</feature>
<dbReference type="GO" id="GO:0003906">
    <property type="term" value="F:DNA-(apurinic or apyrimidinic site) endonuclease activity"/>
    <property type="evidence" value="ECO:0007669"/>
    <property type="project" value="TreeGrafter"/>
</dbReference>
<evidence type="ECO:0000256" key="1">
    <source>
        <dbReference type="ARBA" id="ARBA00007092"/>
    </source>
</evidence>
<evidence type="ECO:0000256" key="6">
    <source>
        <dbReference type="PIRSR" id="PIRSR604808-2"/>
    </source>
</evidence>
<feature type="region of interest" description="Disordered" evidence="8">
    <location>
        <begin position="1"/>
        <end position="44"/>
    </location>
</feature>
<feature type="site" description="Transition state stabilizer" evidence="7">
    <location>
        <position position="205"/>
    </location>
</feature>
<dbReference type="EMBL" id="JARJCM010000286">
    <property type="protein sequence ID" value="KAJ7019706.1"/>
    <property type="molecule type" value="Genomic_DNA"/>
</dbReference>
<dbReference type="GO" id="GO:0006284">
    <property type="term" value="P:base-excision repair"/>
    <property type="evidence" value="ECO:0007669"/>
    <property type="project" value="TreeGrafter"/>
</dbReference>
<keyword evidence="10" id="KW-0540">Nuclease</keyword>
<evidence type="ECO:0000256" key="7">
    <source>
        <dbReference type="PIRSR" id="PIRSR604808-3"/>
    </source>
</evidence>
<evidence type="ECO:0000256" key="5">
    <source>
        <dbReference type="PIRSR" id="PIRSR604808-1"/>
    </source>
</evidence>
<feature type="domain" description="Endonuclease/exonuclease/phosphatase" evidence="9">
    <location>
        <begin position="158"/>
        <end position="278"/>
    </location>
</feature>
<comment type="cofactor">
    <cofactor evidence="6">
        <name>Mg(2+)</name>
        <dbReference type="ChEBI" id="CHEBI:18420"/>
    </cofactor>
    <cofactor evidence="6">
        <name>Mn(2+)</name>
        <dbReference type="ChEBI" id="CHEBI:29035"/>
    </cofactor>
    <text evidence="6">Probably binds two magnesium or manganese ions per subunit.</text>
</comment>
<dbReference type="GO" id="GO:0005634">
    <property type="term" value="C:nucleus"/>
    <property type="evidence" value="ECO:0007669"/>
    <property type="project" value="TreeGrafter"/>
</dbReference>
<evidence type="ECO:0000256" key="8">
    <source>
        <dbReference type="SAM" id="MobiDB-lite"/>
    </source>
</evidence>
<keyword evidence="6" id="KW-0464">Manganese</keyword>
<reference evidence="10" key="1">
    <citation type="submission" date="2023-03" db="EMBL/GenBank/DDBJ databases">
        <title>Massive genome expansion in bonnet fungi (Mycena s.s.) driven by repeated elements and novel gene families across ecological guilds.</title>
        <authorList>
            <consortium name="Lawrence Berkeley National Laboratory"/>
            <person name="Harder C.B."/>
            <person name="Miyauchi S."/>
            <person name="Viragh M."/>
            <person name="Kuo A."/>
            <person name="Thoen E."/>
            <person name="Andreopoulos B."/>
            <person name="Lu D."/>
            <person name="Skrede I."/>
            <person name="Drula E."/>
            <person name="Henrissat B."/>
            <person name="Morin E."/>
            <person name="Kohler A."/>
            <person name="Barry K."/>
            <person name="LaButti K."/>
            <person name="Morin E."/>
            <person name="Salamov A."/>
            <person name="Lipzen A."/>
            <person name="Mereny Z."/>
            <person name="Hegedus B."/>
            <person name="Baldrian P."/>
            <person name="Stursova M."/>
            <person name="Weitz H."/>
            <person name="Taylor A."/>
            <person name="Grigoriev I.V."/>
            <person name="Nagy L.G."/>
            <person name="Martin F."/>
            <person name="Kauserud H."/>
        </authorList>
    </citation>
    <scope>NUCLEOTIDE SEQUENCE</scope>
    <source>
        <strain evidence="10">CBHHK200</strain>
    </source>
</reference>
<keyword evidence="4 6" id="KW-0460">Magnesium</keyword>
<dbReference type="PANTHER" id="PTHR22748">
    <property type="entry name" value="AP ENDONUCLEASE"/>
    <property type="match status" value="1"/>
</dbReference>
<keyword evidence="10" id="KW-0255">Endonuclease</keyword>
<feature type="site" description="Important for catalytic activity" evidence="7">
    <location>
        <position position="264"/>
    </location>
</feature>
<dbReference type="AlphaFoldDB" id="A0AAD6S3P2"/>
<proteinExistence type="inferred from homology"/>
<dbReference type="GO" id="GO:0008081">
    <property type="term" value="F:phosphoric diester hydrolase activity"/>
    <property type="evidence" value="ECO:0007669"/>
    <property type="project" value="TreeGrafter"/>
</dbReference>